<evidence type="ECO:0000313" key="6">
    <source>
        <dbReference type="Proteomes" id="UP000758856"/>
    </source>
</evidence>
<feature type="domain" description="Glycosyl transferase family 4" evidence="3">
    <location>
        <begin position="26"/>
        <end position="193"/>
    </location>
</feature>
<proteinExistence type="predicted"/>
<keyword evidence="6" id="KW-1185">Reference proteome</keyword>
<evidence type="ECO:0000313" key="5">
    <source>
        <dbReference type="EMBL" id="MBM7850421.1"/>
    </source>
</evidence>
<dbReference type="PANTHER" id="PTHR46401:SF2">
    <property type="entry name" value="GLYCOSYLTRANSFERASE WBBK-RELATED"/>
    <property type="match status" value="1"/>
</dbReference>
<evidence type="ECO:0000256" key="1">
    <source>
        <dbReference type="ARBA" id="ARBA00022679"/>
    </source>
</evidence>
<protein>
    <submittedName>
        <fullName evidence="4">Glycosyl transferase</fullName>
    </submittedName>
    <submittedName>
        <fullName evidence="5">Glycosyltransferase involved in cell wall biosynthesis</fullName>
    </submittedName>
</protein>
<dbReference type="AlphaFoldDB" id="A0A9W6IUA6"/>
<reference evidence="4" key="1">
    <citation type="journal article" date="2014" name="Int. J. Syst. Evol. Microbiol.">
        <title>Complete genome sequence of Corynebacterium casei LMG S-19264T (=DSM 44701T), isolated from a smear-ripened cheese.</title>
        <authorList>
            <consortium name="US DOE Joint Genome Institute (JGI-PGF)"/>
            <person name="Walter F."/>
            <person name="Albersmeier A."/>
            <person name="Kalinowski J."/>
            <person name="Ruckert C."/>
        </authorList>
    </citation>
    <scope>NUCLEOTIDE SEQUENCE</scope>
    <source>
        <strain evidence="4">VKM B-1606</strain>
    </source>
</reference>
<accession>A0A9W6IUA6</accession>
<sequence length="423" mass="46491">MDVLFIHNNFPGQFVHMAQAFAQRPGVRVFAVGSPTARPRQGVMLARYPMPKAPPKPGHPLVERFTSDVVRGELAGAAMQRLRREAGCDPALVVGHSGWGETLFARDIFPAAKQVVYSEFFYNYRNSDVGFDPEFPDGGLRTAARIRTKNAGMLTALAAADMGLSPTEWQKRQHPDFLWDRIQVAHDGVDVNAAAPHPDAQFRPAGVDRTFTRHDEIITFVNRQLEPYRGYHVFMRALPEIMAKRPNAQVLIVGGDGVAYGRAAPAGTTWKETYLDEVRGRIDMSRVHFLGQVPKPDFLALLQISSCHVYLTYPFVLSWSLLEAMAAGCLIVGSDTAPVREAIVDGVNGRLVDFFDVVALAETVARTLAERDALGAMRRAARQTALATYDLRVCLTRQMALLDGLLGAQSALEAARPALVPVT</sequence>
<evidence type="ECO:0000313" key="4">
    <source>
        <dbReference type="EMBL" id="GLK55714.1"/>
    </source>
</evidence>
<dbReference type="Proteomes" id="UP000758856">
    <property type="component" value="Unassembled WGS sequence"/>
</dbReference>
<gene>
    <name evidence="4" type="ORF">GCM10008170_17330</name>
    <name evidence="5" type="ORF">JOD31_000633</name>
</gene>
<keyword evidence="1 4" id="KW-0808">Transferase</keyword>
<dbReference type="PANTHER" id="PTHR46401">
    <property type="entry name" value="GLYCOSYLTRANSFERASE WBBK-RELATED"/>
    <property type="match status" value="1"/>
</dbReference>
<feature type="domain" description="Glycosyl transferase family 1" evidence="2">
    <location>
        <begin position="215"/>
        <end position="383"/>
    </location>
</feature>
<dbReference type="Pfam" id="PF12000">
    <property type="entry name" value="Glyco_trans_4_3"/>
    <property type="match status" value="1"/>
</dbReference>
<dbReference type="InterPro" id="IPR022623">
    <property type="entry name" value="Glyco_trans_4"/>
</dbReference>
<reference evidence="5 6" key="2">
    <citation type="submission" date="2021-01" db="EMBL/GenBank/DDBJ databases">
        <title>Genomic Encyclopedia of Type Strains, Phase IV (KMG-IV): sequencing the most valuable type-strain genomes for metagenomic binning, comparative biology and taxonomic classification.</title>
        <authorList>
            <person name="Goeker M."/>
        </authorList>
    </citation>
    <scope>NUCLEOTIDE SEQUENCE [LARGE SCALE GENOMIC DNA]</scope>
    <source>
        <strain evidence="5 6">DSM 6130</strain>
    </source>
</reference>
<dbReference type="GO" id="GO:0016757">
    <property type="term" value="F:glycosyltransferase activity"/>
    <property type="evidence" value="ECO:0007669"/>
    <property type="project" value="InterPro"/>
</dbReference>
<name>A0A9W6IUA6_9HYPH</name>
<dbReference type="InterPro" id="IPR001296">
    <property type="entry name" value="Glyco_trans_1"/>
</dbReference>
<dbReference type="RefSeq" id="WP_204948848.1">
    <property type="nucleotide sequence ID" value="NZ_BSFF01000002.1"/>
</dbReference>
<organism evidence="4 7">
    <name type="scientific">Methylopila capsulata</name>
    <dbReference type="NCBI Taxonomy" id="61654"/>
    <lineage>
        <taxon>Bacteria</taxon>
        <taxon>Pseudomonadati</taxon>
        <taxon>Pseudomonadota</taxon>
        <taxon>Alphaproteobacteria</taxon>
        <taxon>Hyphomicrobiales</taxon>
        <taxon>Methylopilaceae</taxon>
        <taxon>Methylopila</taxon>
    </lineage>
</organism>
<comment type="caution">
    <text evidence="4">The sequence shown here is derived from an EMBL/GenBank/DDBJ whole genome shotgun (WGS) entry which is preliminary data.</text>
</comment>
<dbReference type="Pfam" id="PF00534">
    <property type="entry name" value="Glycos_transf_1"/>
    <property type="match status" value="1"/>
</dbReference>
<reference evidence="4" key="3">
    <citation type="submission" date="2023-01" db="EMBL/GenBank/DDBJ databases">
        <authorList>
            <person name="Sun Q."/>
            <person name="Evtushenko L."/>
        </authorList>
    </citation>
    <scope>NUCLEOTIDE SEQUENCE</scope>
    <source>
        <strain evidence="4">VKM B-1606</strain>
    </source>
</reference>
<dbReference type="EMBL" id="BSFF01000002">
    <property type="protein sequence ID" value="GLK55714.1"/>
    <property type="molecule type" value="Genomic_DNA"/>
</dbReference>
<dbReference type="SUPFAM" id="SSF53756">
    <property type="entry name" value="UDP-Glycosyltransferase/glycogen phosphorylase"/>
    <property type="match status" value="1"/>
</dbReference>
<evidence type="ECO:0000259" key="2">
    <source>
        <dbReference type="Pfam" id="PF00534"/>
    </source>
</evidence>
<dbReference type="GO" id="GO:0009103">
    <property type="term" value="P:lipopolysaccharide biosynthetic process"/>
    <property type="evidence" value="ECO:0007669"/>
    <property type="project" value="TreeGrafter"/>
</dbReference>
<dbReference type="Proteomes" id="UP001143400">
    <property type="component" value="Unassembled WGS sequence"/>
</dbReference>
<evidence type="ECO:0000259" key="3">
    <source>
        <dbReference type="Pfam" id="PF12000"/>
    </source>
</evidence>
<dbReference type="EMBL" id="JAFBCY010000001">
    <property type="protein sequence ID" value="MBM7850421.1"/>
    <property type="molecule type" value="Genomic_DNA"/>
</dbReference>
<evidence type="ECO:0000313" key="7">
    <source>
        <dbReference type="Proteomes" id="UP001143400"/>
    </source>
</evidence>
<dbReference type="Gene3D" id="3.40.50.2000">
    <property type="entry name" value="Glycogen Phosphorylase B"/>
    <property type="match status" value="2"/>
</dbReference>